<name>A0A2U3LKS5_9FIRM</name>
<sequence length="53" mass="5952">MQVFPMPYPMAKARSMRLSLLVTIKGAMSGINEKGEIIIEGEWVNDKKCGLRL</sequence>
<dbReference type="AlphaFoldDB" id="A0A2U3LKS5"/>
<evidence type="ECO:0000313" key="2">
    <source>
        <dbReference type="Proteomes" id="UP000238916"/>
    </source>
</evidence>
<dbReference type="EMBL" id="OMOF01000526">
    <property type="protein sequence ID" value="SPF52429.1"/>
    <property type="molecule type" value="Genomic_DNA"/>
</dbReference>
<protein>
    <submittedName>
        <fullName evidence="1">Uncharacterized protein</fullName>
    </submittedName>
</protein>
<proteinExistence type="predicted"/>
<gene>
    <name evidence="1" type="ORF">SBF1_5720003</name>
</gene>
<accession>A0A2U3LKS5</accession>
<reference evidence="2" key="1">
    <citation type="submission" date="2018-02" db="EMBL/GenBank/DDBJ databases">
        <authorList>
            <person name="Hausmann B."/>
        </authorList>
    </citation>
    <scope>NUCLEOTIDE SEQUENCE [LARGE SCALE GENOMIC DNA]</scope>
    <source>
        <strain evidence="2">Peat soil MAG SbF1</strain>
    </source>
</reference>
<dbReference type="Proteomes" id="UP000238916">
    <property type="component" value="Unassembled WGS sequence"/>
</dbReference>
<evidence type="ECO:0000313" key="1">
    <source>
        <dbReference type="EMBL" id="SPF52429.1"/>
    </source>
</evidence>
<organism evidence="1 2">
    <name type="scientific">Candidatus Desulfosporosinus infrequens</name>
    <dbReference type="NCBI Taxonomy" id="2043169"/>
    <lineage>
        <taxon>Bacteria</taxon>
        <taxon>Bacillati</taxon>
        <taxon>Bacillota</taxon>
        <taxon>Clostridia</taxon>
        <taxon>Eubacteriales</taxon>
        <taxon>Desulfitobacteriaceae</taxon>
        <taxon>Desulfosporosinus</taxon>
    </lineage>
</organism>